<comment type="caution">
    <text evidence="1">The sequence shown here is derived from an EMBL/GenBank/DDBJ whole genome shotgun (WGS) entry which is preliminary data.</text>
</comment>
<proteinExistence type="predicted"/>
<evidence type="ECO:0000313" key="1">
    <source>
        <dbReference type="EMBL" id="KAL2504707.1"/>
    </source>
</evidence>
<name>A0ABD1SWA6_9LAMI</name>
<keyword evidence="1" id="KW-0548">Nucleotidyltransferase</keyword>
<keyword evidence="1" id="KW-0808">Transferase</keyword>
<keyword evidence="2" id="KW-1185">Reference proteome</keyword>
<dbReference type="GO" id="GO:0003964">
    <property type="term" value="F:RNA-directed DNA polymerase activity"/>
    <property type="evidence" value="ECO:0007669"/>
    <property type="project" value="UniProtKB-KW"/>
</dbReference>
<dbReference type="AlphaFoldDB" id="A0ABD1SWA6"/>
<keyword evidence="1" id="KW-0695">RNA-directed DNA polymerase</keyword>
<gene>
    <name evidence="1" type="ORF">Adt_20328</name>
</gene>
<accession>A0ABD1SWA6</accession>
<dbReference type="EMBL" id="JBFOLK010000006">
    <property type="protein sequence ID" value="KAL2504707.1"/>
    <property type="molecule type" value="Genomic_DNA"/>
</dbReference>
<reference evidence="2" key="1">
    <citation type="submission" date="2024-07" db="EMBL/GenBank/DDBJ databases">
        <title>Two chromosome-level genome assemblies of Korean endemic species Abeliophyllum distichum and Forsythia ovata (Oleaceae).</title>
        <authorList>
            <person name="Jang H."/>
        </authorList>
    </citation>
    <scope>NUCLEOTIDE SEQUENCE [LARGE SCALE GENOMIC DNA]</scope>
</reference>
<sequence length="107" mass="12139">MVKHSFVIIKTLRFKVNYMSTACIMHSQDENSDSLALEECARYLQGAEQMERRNKYLDLGTTPPQQPPSVQQAPTLELKQLPSHLRYAYLGESSTLPVIIANSINQD</sequence>
<evidence type="ECO:0000313" key="2">
    <source>
        <dbReference type="Proteomes" id="UP001604336"/>
    </source>
</evidence>
<protein>
    <submittedName>
        <fullName evidence="1">Reverse transcriptase Ty1/copia-type domain-containing protein</fullName>
    </submittedName>
</protein>
<organism evidence="1 2">
    <name type="scientific">Abeliophyllum distichum</name>
    <dbReference type="NCBI Taxonomy" id="126358"/>
    <lineage>
        <taxon>Eukaryota</taxon>
        <taxon>Viridiplantae</taxon>
        <taxon>Streptophyta</taxon>
        <taxon>Embryophyta</taxon>
        <taxon>Tracheophyta</taxon>
        <taxon>Spermatophyta</taxon>
        <taxon>Magnoliopsida</taxon>
        <taxon>eudicotyledons</taxon>
        <taxon>Gunneridae</taxon>
        <taxon>Pentapetalae</taxon>
        <taxon>asterids</taxon>
        <taxon>lamiids</taxon>
        <taxon>Lamiales</taxon>
        <taxon>Oleaceae</taxon>
        <taxon>Forsythieae</taxon>
        <taxon>Abeliophyllum</taxon>
    </lineage>
</organism>
<dbReference type="Proteomes" id="UP001604336">
    <property type="component" value="Unassembled WGS sequence"/>
</dbReference>